<evidence type="ECO:0000313" key="3">
    <source>
        <dbReference type="EMBL" id="MDK3075146.1"/>
    </source>
</evidence>
<sequence length="593" mass="61067">MSSLRGVNFKLSATNAAQPAFNSFNRGMASVKKAANSAQAPMKSWNAGLNAQRRMVQQFGFQMTDFATQVAGGQSAMLAFTQQGGQMLQFFGPAGAIMAALLAVFGSLAIAVTRSGVAINQLYPYLGALEDDFRGLVDVIGSVIGVFADMARFVVAHLDVIIIAASLVASFFLTKFVSAMVVAAFSTNALRAAMLATHMSFVLGGTSAAAMTVATITLSAAMNVLRVALMRLGIPLLVIGLAYLIERFVTLTRGAGGFGNAMRLLGSLVKSIFVGMGKVAQGLFNIMAGVAAAINGSFVKAFAEIAKAWDAVANGMAATWNAIAGSDFGKSLGFAIMGESNVAGKLNSAADSLFTTAVARIKQGGEQIKSSTEGIKDAWASLKAAIAAGDVNSALPDWSKGGDKDGKGGGGKSPLKELKDEADRIKKVFEDTASSISSSMMSAFQSLADGTASFGDAAKSILASILKKIIEILMTPVFNSIAGAITNGIQVGMGSVGLSFAGGGYTGNGSRSGGLDGQGGFMAMLHPRETVIDHTRGQSSGGGQSVVYSPQIDARGADAGAVARIENALIKANADFESRVIGTVNTARKRRML</sequence>
<feature type="transmembrane region" description="Helical" evidence="2">
    <location>
        <begin position="90"/>
        <end position="112"/>
    </location>
</feature>
<keyword evidence="2" id="KW-1133">Transmembrane helix</keyword>
<protein>
    <submittedName>
        <fullName evidence="3">Uncharacterized protein</fullName>
    </submittedName>
</protein>
<evidence type="ECO:0000256" key="1">
    <source>
        <dbReference type="SAM" id="MobiDB-lite"/>
    </source>
</evidence>
<reference evidence="3 4" key="1">
    <citation type="submission" date="2023-05" db="EMBL/GenBank/DDBJ databases">
        <title>Sedimentitalea sp. nov. JM2-8.</title>
        <authorList>
            <person name="Huang J."/>
        </authorList>
    </citation>
    <scope>NUCLEOTIDE SEQUENCE [LARGE SCALE GENOMIC DNA]</scope>
    <source>
        <strain evidence="3 4">JM2-8</strain>
    </source>
</reference>
<feature type="transmembrane region" description="Helical" evidence="2">
    <location>
        <begin position="133"/>
        <end position="155"/>
    </location>
</feature>
<name>A0ABT7FJ34_9RHOB</name>
<keyword evidence="2" id="KW-0472">Membrane</keyword>
<keyword evidence="2" id="KW-0812">Transmembrane</keyword>
<gene>
    <name evidence="3" type="ORF">QO034_18825</name>
</gene>
<dbReference type="RefSeq" id="WP_284487077.1">
    <property type="nucleotide sequence ID" value="NZ_JASNJE010000031.1"/>
</dbReference>
<proteinExistence type="predicted"/>
<feature type="transmembrane region" description="Helical" evidence="2">
    <location>
        <begin position="228"/>
        <end position="245"/>
    </location>
</feature>
<accession>A0ABT7FJ34</accession>
<dbReference type="EMBL" id="JASNJE010000031">
    <property type="protein sequence ID" value="MDK3075146.1"/>
    <property type="molecule type" value="Genomic_DNA"/>
</dbReference>
<evidence type="ECO:0000313" key="4">
    <source>
        <dbReference type="Proteomes" id="UP001227126"/>
    </source>
</evidence>
<keyword evidence="4" id="KW-1185">Reference proteome</keyword>
<feature type="transmembrane region" description="Helical" evidence="2">
    <location>
        <begin position="161"/>
        <end position="187"/>
    </location>
</feature>
<dbReference type="Proteomes" id="UP001227126">
    <property type="component" value="Unassembled WGS sequence"/>
</dbReference>
<organism evidence="3 4">
    <name type="scientific">Sedimentitalea xiamensis</name>
    <dbReference type="NCBI Taxonomy" id="3050037"/>
    <lineage>
        <taxon>Bacteria</taxon>
        <taxon>Pseudomonadati</taxon>
        <taxon>Pseudomonadota</taxon>
        <taxon>Alphaproteobacteria</taxon>
        <taxon>Rhodobacterales</taxon>
        <taxon>Paracoccaceae</taxon>
        <taxon>Sedimentitalea</taxon>
    </lineage>
</organism>
<feature type="region of interest" description="Disordered" evidence="1">
    <location>
        <begin position="397"/>
        <end position="417"/>
    </location>
</feature>
<comment type="caution">
    <text evidence="3">The sequence shown here is derived from an EMBL/GenBank/DDBJ whole genome shotgun (WGS) entry which is preliminary data.</text>
</comment>
<feature type="transmembrane region" description="Helical" evidence="2">
    <location>
        <begin position="199"/>
        <end position="222"/>
    </location>
</feature>
<evidence type="ECO:0000256" key="2">
    <source>
        <dbReference type="SAM" id="Phobius"/>
    </source>
</evidence>